<dbReference type="SUPFAM" id="SSF50978">
    <property type="entry name" value="WD40 repeat-like"/>
    <property type="match status" value="1"/>
</dbReference>
<evidence type="ECO:0000313" key="2">
    <source>
        <dbReference type="EMBL" id="CAI9715999.1"/>
    </source>
</evidence>
<gene>
    <name evidence="2" type="ORF">OCTVUL_1B021369</name>
</gene>
<dbReference type="PANTHER" id="PTHR19847:SF7">
    <property type="entry name" value="DDB1- AND CUL4-ASSOCIATED FACTOR 11"/>
    <property type="match status" value="1"/>
</dbReference>
<feature type="compositionally biased region" description="Basic and acidic residues" evidence="1">
    <location>
        <begin position="90"/>
        <end position="107"/>
    </location>
</feature>
<reference evidence="2" key="1">
    <citation type="submission" date="2023-08" db="EMBL/GenBank/DDBJ databases">
        <authorList>
            <person name="Alioto T."/>
            <person name="Alioto T."/>
            <person name="Gomez Garrido J."/>
        </authorList>
    </citation>
    <scope>NUCLEOTIDE SEQUENCE</scope>
</reference>
<evidence type="ECO:0000256" key="1">
    <source>
        <dbReference type="SAM" id="MobiDB-lite"/>
    </source>
</evidence>
<keyword evidence="3" id="KW-1185">Reference proteome</keyword>
<name>A0AA36EWK0_OCTVU</name>
<evidence type="ECO:0000313" key="3">
    <source>
        <dbReference type="Proteomes" id="UP001162480"/>
    </source>
</evidence>
<organism evidence="2 3">
    <name type="scientific">Octopus vulgaris</name>
    <name type="common">Common octopus</name>
    <dbReference type="NCBI Taxonomy" id="6645"/>
    <lineage>
        <taxon>Eukaryota</taxon>
        <taxon>Metazoa</taxon>
        <taxon>Spiralia</taxon>
        <taxon>Lophotrochozoa</taxon>
        <taxon>Mollusca</taxon>
        <taxon>Cephalopoda</taxon>
        <taxon>Coleoidea</taxon>
        <taxon>Octopodiformes</taxon>
        <taxon>Octopoda</taxon>
        <taxon>Incirrata</taxon>
        <taxon>Octopodidae</taxon>
        <taxon>Octopus</taxon>
    </lineage>
</organism>
<feature type="region of interest" description="Disordered" evidence="1">
    <location>
        <begin position="46"/>
        <end position="107"/>
    </location>
</feature>
<dbReference type="Proteomes" id="UP001162480">
    <property type="component" value="Chromosome 1"/>
</dbReference>
<dbReference type="Pfam" id="PF00400">
    <property type="entry name" value="WD40"/>
    <property type="match status" value="3"/>
</dbReference>
<dbReference type="AlphaFoldDB" id="A0AA36EWK0"/>
<dbReference type="GO" id="GO:0043161">
    <property type="term" value="P:proteasome-mediated ubiquitin-dependent protein catabolic process"/>
    <property type="evidence" value="ECO:0007669"/>
    <property type="project" value="TreeGrafter"/>
</dbReference>
<protein>
    <submittedName>
        <fullName evidence="2">DDB1CUL4-associated and CUL4-associated factor 11-like</fullName>
    </submittedName>
</protein>
<dbReference type="EMBL" id="OX597814">
    <property type="protein sequence ID" value="CAI9715999.1"/>
    <property type="molecule type" value="Genomic_DNA"/>
</dbReference>
<feature type="compositionally biased region" description="Basic residues" evidence="1">
    <location>
        <begin position="76"/>
        <end position="89"/>
    </location>
</feature>
<dbReference type="InterPro" id="IPR001680">
    <property type="entry name" value="WD40_rpt"/>
</dbReference>
<sequence>MTSTFCMHCDNFLRSFQKKKSHFAWRLQKENTKFSSFEFHSFASMSNSSGNTSSGSRNNDERQVNSQNHSFILATRGRRHRAVRRSSKREKKEVDEPKADQEALKSTVHDTHLGQQILLASGRIHKNKIYCGPTVSHMLQKREVGMGGKQCFSNGDQCAMGTLYIPNMMSTVAYCKDKAFCGIYSKEGDSFLAAGRDVYIRLYDTSCDEFRHIKSIRAQGFFWSILDAAFSPDGNYVIYSSWSDCIHLCNIRGDRDIHEALPLFPGRSTFCIFSLTFSSDNKEILGGANCGNFYVYDLERNQKILTIKAHGDDVNAVKFADDSSQILFTGGDDGFCKVWDRRTLNENNPNPVGVFSGHAGGITYIDSRGDSRYLISNSKDQTIKLWDIRKFSTEEGIKATEAAISFQRWDYRWRPISQEMKLRKPLTGDVSVMTYRGHTVLHTLIRCKFSPRFTTGQRYIYSGCATGNACIYDVLTGEIVTKLSNCHSTCVRDVSWHPTKNTIVTTSWDSTICQWYYYGIEQHRDFENGELYYLKSFRRLFD</sequence>
<dbReference type="InterPro" id="IPR036322">
    <property type="entry name" value="WD40_repeat_dom_sf"/>
</dbReference>
<dbReference type="GO" id="GO:0080008">
    <property type="term" value="C:Cul4-RING E3 ubiquitin ligase complex"/>
    <property type="evidence" value="ECO:0007669"/>
    <property type="project" value="TreeGrafter"/>
</dbReference>
<accession>A0AA36EWK0</accession>
<dbReference type="InterPro" id="IPR051859">
    <property type="entry name" value="DCAF"/>
</dbReference>
<dbReference type="PANTHER" id="PTHR19847">
    <property type="entry name" value="DDB1- AND CUL4-ASSOCIATED FACTOR 11"/>
    <property type="match status" value="1"/>
</dbReference>
<dbReference type="Gene3D" id="2.130.10.10">
    <property type="entry name" value="YVTN repeat-like/Quinoprotein amine dehydrogenase"/>
    <property type="match status" value="2"/>
</dbReference>
<feature type="compositionally biased region" description="Low complexity" evidence="1">
    <location>
        <begin position="46"/>
        <end position="57"/>
    </location>
</feature>
<dbReference type="InterPro" id="IPR015943">
    <property type="entry name" value="WD40/YVTN_repeat-like_dom_sf"/>
</dbReference>
<dbReference type="SMART" id="SM00320">
    <property type="entry name" value="WD40"/>
    <property type="match status" value="6"/>
</dbReference>
<proteinExistence type="predicted"/>